<evidence type="ECO:0000256" key="10">
    <source>
        <dbReference type="RuleBase" id="RU366055"/>
    </source>
</evidence>
<evidence type="ECO:0000256" key="9">
    <source>
        <dbReference type="PIRSR" id="PIRSR640255-2"/>
    </source>
</evidence>
<dbReference type="GO" id="GO:0003676">
    <property type="term" value="F:nucleic acid binding"/>
    <property type="evidence" value="ECO:0007669"/>
    <property type="project" value="InterPro"/>
</dbReference>
<dbReference type="InterPro" id="IPR020821">
    <property type="entry name" value="ENPP1-3/EXOG-like_nuc-like"/>
</dbReference>
<dbReference type="AlphaFoldDB" id="F8N7Y4"/>
<dbReference type="PROSITE" id="PS51257">
    <property type="entry name" value="PROKAR_LIPOPROTEIN"/>
    <property type="match status" value="1"/>
</dbReference>
<keyword evidence="15" id="KW-1185">Reference proteome</keyword>
<evidence type="ECO:0000256" key="4">
    <source>
        <dbReference type="ARBA" id="ARBA00022723"/>
    </source>
</evidence>
<evidence type="ECO:0000259" key="13">
    <source>
        <dbReference type="SMART" id="SM00892"/>
    </source>
</evidence>
<dbReference type="InterPro" id="IPR040255">
    <property type="entry name" value="Non-specific_endonuclease"/>
</dbReference>
<sequence length="305" mass="34678">MKYSWKTISSLLFALFFLTFSCSENDNLPKPGTDNGTTVNANANPTTANANYARLEFPHIKLGGNNLVIVHSTSDYGVNYSLEWDCDKKAQRWSCYEIDATNSVVNWKRSYWKNTSWQGDPFQEDPNIPQAYRTTLSDYRGSGYDRGHICPSADRQNSRDANEQTYYLSNMQPQVHGFNAGVWENMEGQLRNTWNTSKYRDILYVCKGGTIDNSSQIAGYTPKSKLIVPKYFFAAILAVKNGQYKAIGLWFEHKVNDDTDLSKYVVSIDELEKLTGIDFFCNLPDNIENKVESASKSKMLSDWGL</sequence>
<dbReference type="GO" id="GO:0004519">
    <property type="term" value="F:endonuclease activity"/>
    <property type="evidence" value="ECO:0007669"/>
    <property type="project" value="UniProtKB-UniRule"/>
</dbReference>
<feature type="chain" id="PRO_5003375485" description="Endonuclease" evidence="11">
    <location>
        <begin position="25"/>
        <end position="305"/>
    </location>
</feature>
<dbReference type="EC" id="3.1.30.-" evidence="10"/>
<dbReference type="Proteomes" id="UP000002772">
    <property type="component" value="Unassembled WGS sequence"/>
</dbReference>
<feature type="active site" description="Proton acceptor" evidence="8">
    <location>
        <position position="148"/>
    </location>
</feature>
<comment type="cofactor">
    <cofactor evidence="1 10">
        <name>Mg(2+)</name>
        <dbReference type="ChEBI" id="CHEBI:18420"/>
    </cofactor>
</comment>
<keyword evidence="5 10" id="KW-0255">Endonuclease</keyword>
<dbReference type="InterPro" id="IPR044925">
    <property type="entry name" value="His-Me_finger_sf"/>
</dbReference>
<evidence type="ECO:0000256" key="5">
    <source>
        <dbReference type="ARBA" id="ARBA00022759"/>
    </source>
</evidence>
<dbReference type="PANTHER" id="PTHR13966">
    <property type="entry name" value="ENDONUCLEASE RELATED"/>
    <property type="match status" value="1"/>
</dbReference>
<dbReference type="OrthoDB" id="9811262at2"/>
<evidence type="ECO:0000313" key="14">
    <source>
        <dbReference type="EMBL" id="EGN57530.1"/>
    </source>
</evidence>
<comment type="similarity">
    <text evidence="2 10">Belongs to the DNA/RNA non-specific endonuclease family.</text>
</comment>
<evidence type="ECO:0000256" key="7">
    <source>
        <dbReference type="ARBA" id="ARBA00022842"/>
    </source>
</evidence>
<evidence type="ECO:0000256" key="11">
    <source>
        <dbReference type="SAM" id="SignalP"/>
    </source>
</evidence>
<dbReference type="HOGENOM" id="CLU_055174_2_1_10"/>
<keyword evidence="6 10" id="KW-0378">Hydrolase</keyword>
<gene>
    <name evidence="14" type="ORF">Premu_2140</name>
</gene>
<dbReference type="SUPFAM" id="SSF54060">
    <property type="entry name" value="His-Me finger endonucleases"/>
    <property type="match status" value="1"/>
</dbReference>
<name>F8N7Y4_9BACT</name>
<evidence type="ECO:0000259" key="12">
    <source>
        <dbReference type="SMART" id="SM00477"/>
    </source>
</evidence>
<dbReference type="PANTHER" id="PTHR13966:SF5">
    <property type="entry name" value="ENDONUCLEASE G, MITOCHONDRIAL"/>
    <property type="match status" value="1"/>
</dbReference>
<keyword evidence="3 10" id="KW-0540">Nuclease</keyword>
<dbReference type="Pfam" id="PF01223">
    <property type="entry name" value="Endonuclease_NS"/>
    <property type="match status" value="1"/>
</dbReference>
<organism evidence="14 15">
    <name type="scientific">Hallella multisaccharivorax DSM 17128</name>
    <dbReference type="NCBI Taxonomy" id="688246"/>
    <lineage>
        <taxon>Bacteria</taxon>
        <taxon>Pseudomonadati</taxon>
        <taxon>Bacteroidota</taxon>
        <taxon>Bacteroidia</taxon>
        <taxon>Bacteroidales</taxon>
        <taxon>Prevotellaceae</taxon>
        <taxon>Hallella</taxon>
    </lineage>
</organism>
<reference evidence="15" key="1">
    <citation type="journal article" date="2011" name="Stand. Genomic Sci.">
        <title>Non-contiguous finished genome sequence of the opportunistic oral pathogen Prevotella multisaccharivorax type strain (PPPA20).</title>
        <authorList>
            <person name="Pati A."/>
            <person name="Gronow S."/>
            <person name="Lu M."/>
            <person name="Lapidus A."/>
            <person name="Nolan M."/>
            <person name="Lucas S."/>
            <person name="Hammon N."/>
            <person name="Deshpande S."/>
            <person name="Cheng J.F."/>
            <person name="Tapia R."/>
            <person name="Han C."/>
            <person name="Goodwin L."/>
            <person name="Pitluck S."/>
            <person name="Liolios K."/>
            <person name="Pagani I."/>
            <person name="Mavromatis K."/>
            <person name="Mikhailova N."/>
            <person name="Huntemann M."/>
            <person name="Chen A."/>
            <person name="Palaniappan K."/>
            <person name="Land M."/>
            <person name="Hauser L."/>
            <person name="Detter J.C."/>
            <person name="Brambilla E.M."/>
            <person name="Rohde M."/>
            <person name="Goker M."/>
            <person name="Woyke T."/>
            <person name="Bristow J."/>
            <person name="Eisen J.A."/>
            <person name="Markowitz V."/>
            <person name="Hugenholtz P."/>
            <person name="Kyrpides N.C."/>
            <person name="Klenk H.P."/>
            <person name="Ivanova N."/>
        </authorList>
    </citation>
    <scope>NUCLEOTIDE SEQUENCE [LARGE SCALE GENOMIC DNA]</scope>
    <source>
        <strain evidence="15">DSM 17128</strain>
    </source>
</reference>
<protein>
    <recommendedName>
        <fullName evidence="10">Endonuclease</fullName>
        <ecNumber evidence="10">3.1.30.-</ecNumber>
    </recommendedName>
</protein>
<evidence type="ECO:0000256" key="8">
    <source>
        <dbReference type="PIRSR" id="PIRSR640255-1"/>
    </source>
</evidence>
<dbReference type="GO" id="GO:0016787">
    <property type="term" value="F:hydrolase activity"/>
    <property type="evidence" value="ECO:0007669"/>
    <property type="project" value="UniProtKB-KW"/>
</dbReference>
<accession>F8N7Y4</accession>
<keyword evidence="7" id="KW-0460">Magnesium</keyword>
<dbReference type="PROSITE" id="PS01070">
    <property type="entry name" value="NUCLEASE_NON_SPEC"/>
    <property type="match status" value="1"/>
</dbReference>
<dbReference type="Gene3D" id="3.40.570.10">
    <property type="entry name" value="Extracellular Endonuclease, subunit A"/>
    <property type="match status" value="1"/>
</dbReference>
<dbReference type="InterPro" id="IPR018524">
    <property type="entry name" value="DNA/RNA_endonuclease_AS"/>
</dbReference>
<dbReference type="STRING" id="688246.Premu_2140"/>
<evidence type="ECO:0000256" key="2">
    <source>
        <dbReference type="ARBA" id="ARBA00010052"/>
    </source>
</evidence>
<keyword evidence="4 9" id="KW-0479">Metal-binding</keyword>
<dbReference type="EMBL" id="GL945017">
    <property type="protein sequence ID" value="EGN57530.1"/>
    <property type="molecule type" value="Genomic_DNA"/>
</dbReference>
<dbReference type="RefSeq" id="WP_007575152.1">
    <property type="nucleotide sequence ID" value="NZ_BPTS01000002.1"/>
</dbReference>
<dbReference type="InterPro" id="IPR001604">
    <property type="entry name" value="Endo_G_ENPP1-like_dom"/>
</dbReference>
<dbReference type="GO" id="GO:0046872">
    <property type="term" value="F:metal ion binding"/>
    <property type="evidence" value="ECO:0007669"/>
    <property type="project" value="UniProtKB-KW"/>
</dbReference>
<evidence type="ECO:0000313" key="15">
    <source>
        <dbReference type="Proteomes" id="UP000002772"/>
    </source>
</evidence>
<dbReference type="SMART" id="SM00477">
    <property type="entry name" value="NUC"/>
    <property type="match status" value="1"/>
</dbReference>
<keyword evidence="11" id="KW-0732">Signal</keyword>
<evidence type="ECO:0000256" key="6">
    <source>
        <dbReference type="ARBA" id="ARBA00022801"/>
    </source>
</evidence>
<evidence type="ECO:0000256" key="3">
    <source>
        <dbReference type="ARBA" id="ARBA00022722"/>
    </source>
</evidence>
<dbReference type="InterPro" id="IPR044929">
    <property type="entry name" value="DNA/RNA_non-sp_Endonuclease_sf"/>
</dbReference>
<proteinExistence type="inferred from homology"/>
<feature type="binding site" evidence="9">
    <location>
        <position position="179"/>
    </location>
    <ligand>
        <name>Mg(2+)</name>
        <dbReference type="ChEBI" id="CHEBI:18420"/>
        <note>catalytic</note>
    </ligand>
</feature>
<evidence type="ECO:0000256" key="1">
    <source>
        <dbReference type="ARBA" id="ARBA00001946"/>
    </source>
</evidence>
<dbReference type="eggNOG" id="COG1864">
    <property type="taxonomic scope" value="Bacteria"/>
</dbReference>
<dbReference type="SMART" id="SM00892">
    <property type="entry name" value="Endonuclease_NS"/>
    <property type="match status" value="1"/>
</dbReference>
<feature type="domain" description="DNA/RNA non-specific endonuclease/pyrophosphatase/phosphodiesterase" evidence="13">
    <location>
        <begin position="76"/>
        <end position="286"/>
    </location>
</feature>
<feature type="domain" description="ENPP1-3/EXOG-like endonuclease/phosphodiesterase" evidence="12">
    <location>
        <begin position="77"/>
        <end position="286"/>
    </location>
</feature>
<feature type="signal peptide" evidence="11">
    <location>
        <begin position="1"/>
        <end position="24"/>
    </location>
</feature>